<dbReference type="InterPro" id="IPR036871">
    <property type="entry name" value="PX_dom_sf"/>
</dbReference>
<feature type="compositionally biased region" description="Basic and acidic residues" evidence="5">
    <location>
        <begin position="903"/>
        <end position="912"/>
    </location>
</feature>
<protein>
    <submittedName>
        <fullName evidence="8">RhoGAP domain</fullName>
    </submittedName>
</protein>
<sequence>MRPFPLRTGATASPRRQCAHFHYERVQLPPLVVTLQTNMDRSLHSQHTNNDNDEEYYMVQVTSGEECWLLQRNIDNFKMLDAQLHQCIYDRKISQLPDLSSQSNYDNGDDVDDGDDVEMALKLYLEKLCCIVNNSLNCGPVLNWLQMDNKGHRLLVPSEESRSINTPAVAAAYSIRRYVSQARDELNLEVGDMISVIDMASPGESIWWRGKRGFQVGFFPQHCVHIIGDKVPRNMPLPPPVVGSLALSPIKPVLRKHGKLIAFFRSFILNRPSRRRLKQSGILKERVFGCDLGEHLLNSGRDVPTVLKCCAEFIEENGIVDGIYRLSGVTSNIQKLRNAFDEDRIPNLYTEEILQDIHSVASLLKMYFRELPNPLCTYQLYQNFVNAVQGCNPSSRNSDTDRERLLKMREAVQKLPPPHYRTLEYLMRHLAKVAKHGARTGMTTRNVAIVWAPNLLRSEELEGGGVAALQGVGVQAVVTEFLICYTDLIFCDHLPHLIADGGAGCVGIVVTDDQQLTIPSPKRSRPKSLAISTPTKLITLEEARTKHQIVKGEECGYIEVGGGPKNLPKKYHTVLELPSGGRKRQSSGWRSFFSKNRNSPQNNLSKLAASRKASTPGIVTTEKCGGAESVVAEMKRRLRTVKSAESLMSGISEVNPLNNNNEIIDSLGPLQSLHKPAGHNRSVSHDSYFDTIQNSHNNSEGSLLDLSEIQLNFDLEESEMRIFSEDESLVSSPRIQKDGYHRRYLARTRLDDYTSFADSSSPKKQARAVTAAVTTTVGALLPSPPESTSSMSRKRTRLEDQLSDIQYIDCSTPDNPMLLVSSASNSGSSSGTTTNSGVVTVTTVSTTAQIHHHVPSDSYQPKSKSPRNSHDSMSSSSSPIAADNGSSNMASNKRQSLNLDASSGKRREKSEIPKSLTDVNKSLNLDASSGKRREKSEIPKSLTDVNIGRKHMVSAGGGGGGTPITPQSPTYGPLNESSTATTPSPSCASDLYYRTLQPSRGGGGGASSTTRIFGNGMEENSDDDVEEVRRRTTDSIYENLMFSPAKQPSSTSLPSTKQSPTYENVLTTISITYKSPTKRFSNSSSLSMTANAATTTTMTTDSMHEDVTDSIERAAAVPTEPLAVLPTQEANQPPTVDSSDRSSRPKSLSALEELRSSTTMTTNRLRSISNNLSTSAVLSSSELIDAATTPLSASLSETDDIDDRKGTTAYHHFGGGENQEEDDDDLSLSEILVDQSCSSGCGIGDGRIDDDDDYSCPVTPTQNSLSPNVSSTQPHSSTQNSLSPNVSSTQPHSSTTPPPPGRTRNASSVSSLTMDYPKVGVGGDRTSTASTSSSASSMGNLRQDDRGKDGTTDGKMDKRRKPKETANGDDKNGNDDGENSIYQQVKYLRRSVHEINTLLQMESTPSSKQQPEDFFLPDFDSLDGDPHVYENINCRRRPNNEQQQQVEIANKITTVMRAEEIGTQQQHRSVVAIGDDDNSSGNACENVDVKSLTNIFEHIDDNSRSSTHHARQKVNLHTGNY</sequence>
<dbReference type="PANTHER" id="PTHR15729:SF10">
    <property type="entry name" value="GTPASE-ACTIVATING PROTEIN CDGAPR"/>
    <property type="match status" value="1"/>
</dbReference>
<dbReference type="Gene3D" id="2.30.30.40">
    <property type="entry name" value="SH3 Domains"/>
    <property type="match status" value="1"/>
</dbReference>
<feature type="compositionally biased region" description="Low complexity" evidence="5">
    <location>
        <begin position="871"/>
        <end position="887"/>
    </location>
</feature>
<evidence type="ECO:0000256" key="5">
    <source>
        <dbReference type="SAM" id="MobiDB-lite"/>
    </source>
</evidence>
<dbReference type="SUPFAM" id="SSF48350">
    <property type="entry name" value="GTPase activation domain, GAP"/>
    <property type="match status" value="1"/>
</dbReference>
<feature type="region of interest" description="Disordered" evidence="5">
    <location>
        <begin position="847"/>
        <end position="1027"/>
    </location>
</feature>
<feature type="compositionally biased region" description="Basic and acidic residues" evidence="5">
    <location>
        <begin position="1342"/>
        <end position="1356"/>
    </location>
</feature>
<evidence type="ECO:0000313" key="9">
    <source>
        <dbReference type="Proteomes" id="UP001458880"/>
    </source>
</evidence>
<dbReference type="GO" id="GO:0007264">
    <property type="term" value="P:small GTPase-mediated signal transduction"/>
    <property type="evidence" value="ECO:0007669"/>
    <property type="project" value="TreeGrafter"/>
</dbReference>
<feature type="compositionally biased region" description="Polar residues" evidence="5">
    <location>
        <begin position="1304"/>
        <end position="1313"/>
    </location>
</feature>
<feature type="compositionally biased region" description="Basic and acidic residues" evidence="5">
    <location>
        <begin position="929"/>
        <end position="938"/>
    </location>
</feature>
<dbReference type="PANTHER" id="PTHR15729">
    <property type="entry name" value="CDC42 GTPASE-ACTIVATING PROTEIN"/>
    <property type="match status" value="1"/>
</dbReference>
<feature type="compositionally biased region" description="Polar residues" evidence="5">
    <location>
        <begin position="917"/>
        <end position="927"/>
    </location>
</feature>
<feature type="compositionally biased region" description="Polar residues" evidence="5">
    <location>
        <begin position="586"/>
        <end position="605"/>
    </location>
</feature>
<feature type="compositionally biased region" description="Basic and acidic residues" evidence="5">
    <location>
        <begin position="1363"/>
        <end position="1374"/>
    </location>
</feature>
<dbReference type="Gene3D" id="1.10.555.10">
    <property type="entry name" value="Rho GTPase activation protein"/>
    <property type="match status" value="1"/>
</dbReference>
<dbReference type="SUPFAM" id="SSF50044">
    <property type="entry name" value="SH3-domain"/>
    <property type="match status" value="1"/>
</dbReference>
<feature type="compositionally biased region" description="Polar residues" evidence="5">
    <location>
        <begin position="1258"/>
        <end position="1286"/>
    </location>
</feature>
<feature type="region of interest" description="Disordered" evidence="5">
    <location>
        <begin position="1119"/>
        <end position="1148"/>
    </location>
</feature>
<dbReference type="CDD" id="cd11835">
    <property type="entry name" value="SH3_ARHGAP32_33"/>
    <property type="match status" value="1"/>
</dbReference>
<dbReference type="InterPro" id="IPR036028">
    <property type="entry name" value="SH3-like_dom_sf"/>
</dbReference>
<dbReference type="InterPro" id="IPR008936">
    <property type="entry name" value="Rho_GTPase_activation_prot"/>
</dbReference>
<evidence type="ECO:0000313" key="8">
    <source>
        <dbReference type="EMBL" id="KAK9753998.1"/>
    </source>
</evidence>
<evidence type="ECO:0000256" key="3">
    <source>
        <dbReference type="ARBA" id="ARBA00022468"/>
    </source>
</evidence>
<dbReference type="GO" id="GO:0035091">
    <property type="term" value="F:phosphatidylinositol binding"/>
    <property type="evidence" value="ECO:0007669"/>
    <property type="project" value="InterPro"/>
</dbReference>
<keyword evidence="3" id="KW-0343">GTPase activation</keyword>
<dbReference type="SUPFAM" id="SSF64268">
    <property type="entry name" value="PX domain"/>
    <property type="match status" value="1"/>
</dbReference>
<dbReference type="EMBL" id="JASPKY010000009">
    <property type="protein sequence ID" value="KAK9753998.1"/>
    <property type="molecule type" value="Genomic_DNA"/>
</dbReference>
<dbReference type="Pfam" id="PF00620">
    <property type="entry name" value="RhoGAP"/>
    <property type="match status" value="1"/>
</dbReference>
<keyword evidence="2 4" id="KW-0728">SH3 domain</keyword>
<dbReference type="PROSITE" id="PS50238">
    <property type="entry name" value="RHOGAP"/>
    <property type="match status" value="1"/>
</dbReference>
<accession>A0AAW1N6D1</accession>
<dbReference type="Proteomes" id="UP001458880">
    <property type="component" value="Unassembled WGS sequence"/>
</dbReference>
<keyword evidence="9" id="KW-1185">Reference proteome</keyword>
<dbReference type="InterPro" id="IPR000198">
    <property type="entry name" value="RhoGAP_dom"/>
</dbReference>
<evidence type="ECO:0000256" key="1">
    <source>
        <dbReference type="ARBA" id="ARBA00008795"/>
    </source>
</evidence>
<organism evidence="8 9">
    <name type="scientific">Popillia japonica</name>
    <name type="common">Japanese beetle</name>
    <dbReference type="NCBI Taxonomy" id="7064"/>
    <lineage>
        <taxon>Eukaryota</taxon>
        <taxon>Metazoa</taxon>
        <taxon>Ecdysozoa</taxon>
        <taxon>Arthropoda</taxon>
        <taxon>Hexapoda</taxon>
        <taxon>Insecta</taxon>
        <taxon>Pterygota</taxon>
        <taxon>Neoptera</taxon>
        <taxon>Endopterygota</taxon>
        <taxon>Coleoptera</taxon>
        <taxon>Polyphaga</taxon>
        <taxon>Scarabaeiformia</taxon>
        <taxon>Scarabaeidae</taxon>
        <taxon>Rutelinae</taxon>
        <taxon>Popillia</taxon>
    </lineage>
</organism>
<evidence type="ECO:0000259" key="6">
    <source>
        <dbReference type="PROSITE" id="PS50002"/>
    </source>
</evidence>
<name>A0AAW1N6D1_POPJA</name>
<proteinExistence type="inferred from homology"/>
<dbReference type="FunFam" id="2.30.30.40:FF:000298">
    <property type="entry name" value="Rho GTPase-activating protein"/>
    <property type="match status" value="1"/>
</dbReference>
<evidence type="ECO:0000256" key="2">
    <source>
        <dbReference type="ARBA" id="ARBA00022443"/>
    </source>
</evidence>
<feature type="region of interest" description="Disordered" evidence="5">
    <location>
        <begin position="1252"/>
        <end position="1380"/>
    </location>
</feature>
<comment type="caution">
    <text evidence="8">The sequence shown here is derived from an EMBL/GenBank/DDBJ whole genome shotgun (WGS) entry which is preliminary data.</text>
</comment>
<feature type="region of interest" description="Disordered" evidence="5">
    <location>
        <begin position="578"/>
        <end position="616"/>
    </location>
</feature>
<feature type="compositionally biased region" description="Low complexity" evidence="5">
    <location>
        <begin position="1326"/>
        <end position="1337"/>
    </location>
</feature>
<dbReference type="FunFam" id="1.10.555.10:FF:000002">
    <property type="entry name" value="rho GTPase-activating protein 32 isoform X1"/>
    <property type="match status" value="1"/>
</dbReference>
<dbReference type="SMART" id="SM00324">
    <property type="entry name" value="RhoGAP"/>
    <property type="match status" value="1"/>
</dbReference>
<dbReference type="PROSITE" id="PS50002">
    <property type="entry name" value="SH3"/>
    <property type="match status" value="1"/>
</dbReference>
<feature type="region of interest" description="Disordered" evidence="5">
    <location>
        <begin position="1502"/>
        <end position="1521"/>
    </location>
</feature>
<evidence type="ECO:0000259" key="7">
    <source>
        <dbReference type="PROSITE" id="PS50238"/>
    </source>
</evidence>
<reference evidence="8 9" key="1">
    <citation type="journal article" date="2024" name="BMC Genomics">
        <title>De novo assembly and annotation of Popillia japonica's genome with initial clues to its potential as an invasive pest.</title>
        <authorList>
            <person name="Cucini C."/>
            <person name="Boschi S."/>
            <person name="Funari R."/>
            <person name="Cardaioli E."/>
            <person name="Iannotti N."/>
            <person name="Marturano G."/>
            <person name="Paoli F."/>
            <person name="Bruttini M."/>
            <person name="Carapelli A."/>
            <person name="Frati F."/>
            <person name="Nardi F."/>
        </authorList>
    </citation>
    <scope>NUCLEOTIDE SEQUENCE [LARGE SCALE GENOMIC DNA]</scope>
    <source>
        <strain evidence="8">DMR45628</strain>
    </source>
</reference>
<feature type="region of interest" description="Disordered" evidence="5">
    <location>
        <begin position="1192"/>
        <end position="1225"/>
    </location>
</feature>
<dbReference type="GO" id="GO:0005096">
    <property type="term" value="F:GTPase activator activity"/>
    <property type="evidence" value="ECO:0007669"/>
    <property type="project" value="UniProtKB-KW"/>
</dbReference>
<evidence type="ECO:0000256" key="4">
    <source>
        <dbReference type="PROSITE-ProRule" id="PRU00192"/>
    </source>
</evidence>
<feature type="compositionally biased region" description="Low complexity" evidence="5">
    <location>
        <begin position="977"/>
        <end position="989"/>
    </location>
</feature>
<feature type="domain" description="SH3" evidence="6">
    <location>
        <begin position="167"/>
        <end position="229"/>
    </location>
</feature>
<feature type="domain" description="Rho-GAP" evidence="7">
    <location>
        <begin position="290"/>
        <end position="490"/>
    </location>
</feature>
<feature type="compositionally biased region" description="Polar residues" evidence="5">
    <location>
        <begin position="888"/>
        <end position="901"/>
    </location>
</feature>
<comment type="similarity">
    <text evidence="1">Belongs to the PX domain-containing GAP family.</text>
</comment>
<gene>
    <name evidence="8" type="ORF">QE152_g1673</name>
</gene>
<dbReference type="SMART" id="SM00326">
    <property type="entry name" value="SH3"/>
    <property type="match status" value="1"/>
</dbReference>
<dbReference type="InterPro" id="IPR051576">
    <property type="entry name" value="PX-Rho_GAP"/>
</dbReference>
<dbReference type="InterPro" id="IPR001452">
    <property type="entry name" value="SH3_domain"/>
</dbReference>